<accession>S3DCJ5</accession>
<evidence type="ECO:0000259" key="2">
    <source>
        <dbReference type="PROSITE" id="PS50011"/>
    </source>
</evidence>
<keyword evidence="4" id="KW-1185">Reference proteome</keyword>
<dbReference type="PANTHER" id="PTHR48011:SF4">
    <property type="entry name" value="MITOGEN-ACTIVATED PROTEIN KINASE KINASE KINASE 19"/>
    <property type="match status" value="1"/>
</dbReference>
<dbReference type="PROSITE" id="PS00108">
    <property type="entry name" value="PROTEIN_KINASE_ST"/>
    <property type="match status" value="1"/>
</dbReference>
<dbReference type="Pfam" id="PF00069">
    <property type="entry name" value="Pkinase"/>
    <property type="match status" value="1"/>
</dbReference>
<dbReference type="GO" id="GO:0004672">
    <property type="term" value="F:protein kinase activity"/>
    <property type="evidence" value="ECO:0007669"/>
    <property type="project" value="InterPro"/>
</dbReference>
<dbReference type="GO" id="GO:0005524">
    <property type="term" value="F:ATP binding"/>
    <property type="evidence" value="ECO:0007669"/>
    <property type="project" value="InterPro"/>
</dbReference>
<proteinExistence type="predicted"/>
<dbReference type="HOGENOM" id="CLU_512926_0_0_1"/>
<dbReference type="Proteomes" id="UP000016922">
    <property type="component" value="Unassembled WGS sequence"/>
</dbReference>
<keyword evidence="3" id="KW-0808">Transferase</keyword>
<dbReference type="Gene3D" id="1.10.510.10">
    <property type="entry name" value="Transferase(Phosphotransferase) domain 1"/>
    <property type="match status" value="1"/>
</dbReference>
<dbReference type="OrthoDB" id="310217at2759"/>
<dbReference type="SUPFAM" id="SSF56112">
    <property type="entry name" value="Protein kinase-like (PK-like)"/>
    <property type="match status" value="1"/>
</dbReference>
<reference evidence="3 4" key="1">
    <citation type="journal article" date="2013" name="BMC Genomics">
        <title>Genomics-driven discovery of the pneumocandin biosynthetic gene cluster in the fungus Glarea lozoyensis.</title>
        <authorList>
            <person name="Chen L."/>
            <person name="Yue Q."/>
            <person name="Zhang X."/>
            <person name="Xiang M."/>
            <person name="Wang C."/>
            <person name="Li S."/>
            <person name="Che Y."/>
            <person name="Ortiz-Lopez F.J."/>
            <person name="Bills G.F."/>
            <person name="Liu X."/>
            <person name="An Z."/>
        </authorList>
    </citation>
    <scope>NUCLEOTIDE SEQUENCE [LARGE SCALE GENOMIC DNA]</scope>
    <source>
        <strain evidence="4">ATCC 20868 / MF5171</strain>
    </source>
</reference>
<dbReference type="InterPro" id="IPR011009">
    <property type="entry name" value="Kinase-like_dom_sf"/>
</dbReference>
<dbReference type="InterPro" id="IPR008271">
    <property type="entry name" value="Ser/Thr_kinase_AS"/>
</dbReference>
<dbReference type="PROSITE" id="PS50011">
    <property type="entry name" value="PROTEIN_KINASE_DOM"/>
    <property type="match status" value="1"/>
</dbReference>
<dbReference type="AlphaFoldDB" id="S3DCJ5"/>
<feature type="compositionally biased region" description="Basic residues" evidence="1">
    <location>
        <begin position="100"/>
        <end position="110"/>
    </location>
</feature>
<protein>
    <submittedName>
        <fullName evidence="3">Protein kinase-like (PK-like)</fullName>
    </submittedName>
</protein>
<dbReference type="SMART" id="SM00220">
    <property type="entry name" value="S_TKc"/>
    <property type="match status" value="1"/>
</dbReference>
<dbReference type="GeneID" id="19464534"/>
<dbReference type="KEGG" id="glz:GLAREA_05480"/>
<name>S3DCJ5_GLAL2</name>
<dbReference type="RefSeq" id="XP_008076960.1">
    <property type="nucleotide sequence ID" value="XM_008078769.1"/>
</dbReference>
<evidence type="ECO:0000313" key="3">
    <source>
        <dbReference type="EMBL" id="EPE36142.1"/>
    </source>
</evidence>
<keyword evidence="3" id="KW-0418">Kinase</keyword>
<dbReference type="GO" id="GO:0007165">
    <property type="term" value="P:signal transduction"/>
    <property type="evidence" value="ECO:0007669"/>
    <property type="project" value="TreeGrafter"/>
</dbReference>
<feature type="region of interest" description="Disordered" evidence="1">
    <location>
        <begin position="489"/>
        <end position="531"/>
    </location>
</feature>
<feature type="region of interest" description="Disordered" evidence="1">
    <location>
        <begin position="75"/>
        <end position="115"/>
    </location>
</feature>
<dbReference type="EMBL" id="KE145353">
    <property type="protein sequence ID" value="EPE36142.1"/>
    <property type="molecule type" value="Genomic_DNA"/>
</dbReference>
<evidence type="ECO:0000256" key="1">
    <source>
        <dbReference type="SAM" id="MobiDB-lite"/>
    </source>
</evidence>
<feature type="domain" description="Protein kinase" evidence="2">
    <location>
        <begin position="199"/>
        <end position="483"/>
    </location>
</feature>
<organism evidence="3 4">
    <name type="scientific">Glarea lozoyensis (strain ATCC 20868 / MF5171)</name>
    <dbReference type="NCBI Taxonomy" id="1116229"/>
    <lineage>
        <taxon>Eukaryota</taxon>
        <taxon>Fungi</taxon>
        <taxon>Dikarya</taxon>
        <taxon>Ascomycota</taxon>
        <taxon>Pezizomycotina</taxon>
        <taxon>Leotiomycetes</taxon>
        <taxon>Helotiales</taxon>
        <taxon>Helotiaceae</taxon>
        <taxon>Glarea</taxon>
    </lineage>
</organism>
<gene>
    <name evidence="3" type="ORF">GLAREA_05480</name>
</gene>
<feature type="compositionally biased region" description="Basic and acidic residues" evidence="1">
    <location>
        <begin position="499"/>
        <end position="509"/>
    </location>
</feature>
<dbReference type="InterPro" id="IPR000719">
    <property type="entry name" value="Prot_kinase_dom"/>
</dbReference>
<evidence type="ECO:0000313" key="4">
    <source>
        <dbReference type="Proteomes" id="UP000016922"/>
    </source>
</evidence>
<dbReference type="InterPro" id="IPR052751">
    <property type="entry name" value="Plant_MAPKKK"/>
</dbReference>
<dbReference type="PANTHER" id="PTHR48011">
    <property type="entry name" value="CCR4-NOT TRANSCRIPTIONAL COMPLEX SUBUNIT CAF120-RELATED"/>
    <property type="match status" value="1"/>
</dbReference>
<sequence>MLDSVRLKQGKATLDVQNCIIGHVPARSMKTRQIYLIKVAQVSSTSRTQTRNELYIMVPKHNRLAVDIDLANTTQLNLDLPPPPNLRTLQPPRATERPKPPHPHKRKTIPPRRDPTILAHPSLSTHLLYFSRSQPFHTYTGRGKRTRSPNPRSEFQVVRDVAKYKGLTKTSAAAQREWLDSEPDWNIGLDAPGASIACWEGVRMLGVGGNGIVGLWKRVIPSSQREKGGGIPGNVNLVAVKQIQGDASDFEEEVHWMRRFQEGGRHTVRCYQVSKRERGLGTWRGMDDEGCLAKGAAIIENGNENLDGPTWDNGETENNIVHFDLKEGNVFLKFDDDEHTETPLFKIADFGLTDTMPKPEFQTERQYKYMRQNGTADSLAPEQSMQPDYPYKHYIGPPVTIWQIGKMMHWVVTRGRSCNPHYLDPDFLLVKLDENDTKFLVSMGELLLEAPYSVALRSLIFRCLACNWERRPNARELLADIEVGIETVDGRNGGGRSGRHGEISNEDGRMGWMRYPEPPSDPGRTRKKPRR</sequence>